<dbReference type="NCBIfam" id="TIGR02794">
    <property type="entry name" value="tolA_full"/>
    <property type="match status" value="1"/>
</dbReference>
<evidence type="ECO:0000256" key="1">
    <source>
        <dbReference type="SAM" id="MobiDB-lite"/>
    </source>
</evidence>
<keyword evidence="2" id="KW-0472">Membrane</keyword>
<protein>
    <submittedName>
        <fullName evidence="3">Cell envelope integrity protein TolA</fullName>
    </submittedName>
</protein>
<feature type="region of interest" description="Disordered" evidence="1">
    <location>
        <begin position="120"/>
        <end position="263"/>
    </location>
</feature>
<feature type="compositionally biased region" description="Gly residues" evidence="1">
    <location>
        <begin position="249"/>
        <end position="260"/>
    </location>
</feature>
<dbReference type="InterPro" id="IPR014161">
    <property type="entry name" value="Tol-Pal_TolA"/>
</dbReference>
<evidence type="ECO:0000313" key="3">
    <source>
        <dbReference type="EMBL" id="RIJ47143.1"/>
    </source>
</evidence>
<comment type="caution">
    <text evidence="3">The sequence shown here is derived from an EMBL/GenBank/DDBJ whole genome shotgun (WGS) entry which is preliminary data.</text>
</comment>
<dbReference type="GO" id="GO:0043213">
    <property type="term" value="P:bacteriocin transport"/>
    <property type="evidence" value="ECO:0007669"/>
    <property type="project" value="InterPro"/>
</dbReference>
<dbReference type="EMBL" id="QWGR01000009">
    <property type="protein sequence ID" value="RIJ47143.1"/>
    <property type="molecule type" value="Genomic_DNA"/>
</dbReference>
<feature type="transmembrane region" description="Helical" evidence="2">
    <location>
        <begin position="12"/>
        <end position="34"/>
    </location>
</feature>
<organism evidence="3 4">
    <name type="scientific">Maribellus luteus</name>
    <dbReference type="NCBI Taxonomy" id="2305463"/>
    <lineage>
        <taxon>Bacteria</taxon>
        <taxon>Pseudomonadati</taxon>
        <taxon>Bacteroidota</taxon>
        <taxon>Bacteroidia</taxon>
        <taxon>Marinilabiliales</taxon>
        <taxon>Prolixibacteraceae</taxon>
        <taxon>Maribellus</taxon>
    </lineage>
</organism>
<gene>
    <name evidence="3" type="primary">tolA</name>
    <name evidence="3" type="ORF">D1614_15390</name>
</gene>
<feature type="compositionally biased region" description="Gly residues" evidence="1">
    <location>
        <begin position="215"/>
        <end position="226"/>
    </location>
</feature>
<dbReference type="GO" id="GO:0016020">
    <property type="term" value="C:membrane"/>
    <property type="evidence" value="ECO:0007669"/>
    <property type="project" value="InterPro"/>
</dbReference>
<dbReference type="AlphaFoldDB" id="A0A399SZH7"/>
<sequence length="351" mass="37647">MKETEYYSERKKGIIGTIVFHVIVLMLLLFLGFFTPLPLPGEEGILVNFGNSENGLGDREPAPARQKQPTPTPAPPKREEQKATPPPATTPPPAPKSNPQPAKEVAMTQDYEKTVAIEAAEKKKKEEERKRQEQLAEERRKQQAEEAERKALADAEAKRKAEADAKAKAEAQAKAKAEAERKAKEEAERKRLEEEQRKINEINSRTQGAFAKSGNGTGGTGSGDGKSQGVTFPGGNQGVPTGDPNAGNYGQGGSGSGNQGSGISFSLSGRSAISLPKPQYPGNDAGVVVVKVTVDKTGKVTSAEAGVRGTTIMDQKFWNEAKQAALKARFNVSESAPAFQQGTISYRFVLD</sequence>
<accession>A0A399SZH7</accession>
<name>A0A399SZH7_9BACT</name>
<keyword evidence="2" id="KW-1133">Transmembrane helix</keyword>
<keyword evidence="4" id="KW-1185">Reference proteome</keyword>
<evidence type="ECO:0000313" key="4">
    <source>
        <dbReference type="Proteomes" id="UP000265926"/>
    </source>
</evidence>
<dbReference type="RefSeq" id="WP_119438860.1">
    <property type="nucleotide sequence ID" value="NZ_QWGR01000009.1"/>
</dbReference>
<proteinExistence type="predicted"/>
<keyword evidence="2" id="KW-0812">Transmembrane</keyword>
<dbReference type="Proteomes" id="UP000265926">
    <property type="component" value="Unassembled WGS sequence"/>
</dbReference>
<feature type="region of interest" description="Disordered" evidence="1">
    <location>
        <begin position="50"/>
        <end position="107"/>
    </location>
</feature>
<dbReference type="GO" id="GO:0019534">
    <property type="term" value="F:toxin transmembrane transporter activity"/>
    <property type="evidence" value="ECO:0007669"/>
    <property type="project" value="InterPro"/>
</dbReference>
<evidence type="ECO:0000256" key="2">
    <source>
        <dbReference type="SAM" id="Phobius"/>
    </source>
</evidence>
<reference evidence="3 4" key="1">
    <citation type="submission" date="2018-08" db="EMBL/GenBank/DDBJ databases">
        <title>Pallidiluteibacterium maritimus gen. nov., sp. nov., isolated from coastal sediment.</title>
        <authorList>
            <person name="Zhou L.Y."/>
        </authorList>
    </citation>
    <scope>NUCLEOTIDE SEQUENCE [LARGE SCALE GENOMIC DNA]</scope>
    <source>
        <strain evidence="3 4">XSD2</strain>
    </source>
</reference>
<dbReference type="OrthoDB" id="9786892at2"/>
<feature type="compositionally biased region" description="Pro residues" evidence="1">
    <location>
        <begin position="84"/>
        <end position="98"/>
    </location>
</feature>
<feature type="compositionally biased region" description="Basic and acidic residues" evidence="1">
    <location>
        <begin position="120"/>
        <end position="200"/>
    </location>
</feature>